<dbReference type="PIRSF" id="PIRSF000303">
    <property type="entry name" value="Glutathion_perox"/>
    <property type="match status" value="1"/>
</dbReference>
<evidence type="ECO:0000313" key="9">
    <source>
        <dbReference type="Proteomes" id="UP000051166"/>
    </source>
</evidence>
<evidence type="ECO:0000256" key="5">
    <source>
        <dbReference type="ARBA" id="ARBA00069346"/>
    </source>
</evidence>
<evidence type="ECO:0000256" key="4">
    <source>
        <dbReference type="ARBA" id="ARBA00023002"/>
    </source>
</evidence>
<sequence length="160" mass="18269">MSVYDYDVTLENGETYSLRKYENHPMLIVNTATKCGLAPQFKELERIYERYRAQGLVVLGFPSNQFHQELSDSQAAAQQCRTTYGVTFPMHQIHDVNGKNALPLFDYLTSHQTGKLTRAIKWNFTKFLVDANGHVLERFAPTTTPQKMIPAIEQLLAKSL</sequence>
<dbReference type="PRINTS" id="PR01011">
    <property type="entry name" value="GLUTPROXDASE"/>
</dbReference>
<keyword evidence="4 7" id="KW-0560">Oxidoreductase</keyword>
<dbReference type="Gene3D" id="3.40.30.10">
    <property type="entry name" value="Glutaredoxin"/>
    <property type="match status" value="1"/>
</dbReference>
<gene>
    <name evidence="8" type="ORF">FD50_GL000628</name>
</gene>
<evidence type="ECO:0000256" key="2">
    <source>
        <dbReference type="ARBA" id="ARBA00006926"/>
    </source>
</evidence>
<name>A0A0R1UZP5_9LACO</name>
<evidence type="ECO:0000256" key="6">
    <source>
        <dbReference type="PIRSR" id="PIRSR000303-1"/>
    </source>
</evidence>
<evidence type="ECO:0000313" key="8">
    <source>
        <dbReference type="EMBL" id="KRL98815.1"/>
    </source>
</evidence>
<dbReference type="SUPFAM" id="SSF52833">
    <property type="entry name" value="Thioredoxin-like"/>
    <property type="match status" value="1"/>
</dbReference>
<dbReference type="Pfam" id="PF00255">
    <property type="entry name" value="GSHPx"/>
    <property type="match status" value="1"/>
</dbReference>
<evidence type="ECO:0000256" key="1">
    <source>
        <dbReference type="ARBA" id="ARBA00000217"/>
    </source>
</evidence>
<dbReference type="GO" id="GO:0004602">
    <property type="term" value="F:glutathione peroxidase activity"/>
    <property type="evidence" value="ECO:0007669"/>
    <property type="project" value="UniProtKB-EC"/>
</dbReference>
<dbReference type="PROSITE" id="PS51355">
    <property type="entry name" value="GLUTATHIONE_PEROXID_3"/>
    <property type="match status" value="1"/>
</dbReference>
<dbReference type="CDD" id="cd00340">
    <property type="entry name" value="GSH_Peroxidase"/>
    <property type="match status" value="1"/>
</dbReference>
<dbReference type="PANTHER" id="PTHR11592:SF78">
    <property type="entry name" value="GLUTATHIONE PEROXIDASE"/>
    <property type="match status" value="1"/>
</dbReference>
<dbReference type="GeneID" id="98308053"/>
<protein>
    <recommendedName>
        <fullName evidence="5 7">Glutathione peroxidase</fullName>
    </recommendedName>
</protein>
<dbReference type="FunFam" id="3.40.30.10:FF:000010">
    <property type="entry name" value="Glutathione peroxidase"/>
    <property type="match status" value="1"/>
</dbReference>
<dbReference type="InterPro" id="IPR000889">
    <property type="entry name" value="Glutathione_peroxidase"/>
</dbReference>
<evidence type="ECO:0000256" key="3">
    <source>
        <dbReference type="ARBA" id="ARBA00022559"/>
    </source>
</evidence>
<dbReference type="Proteomes" id="UP000051166">
    <property type="component" value="Unassembled WGS sequence"/>
</dbReference>
<dbReference type="OrthoDB" id="9789406at2"/>
<dbReference type="GO" id="GO:0034599">
    <property type="term" value="P:cellular response to oxidative stress"/>
    <property type="evidence" value="ECO:0007669"/>
    <property type="project" value="TreeGrafter"/>
</dbReference>
<proteinExistence type="inferred from homology"/>
<keyword evidence="9" id="KW-1185">Reference proteome</keyword>
<dbReference type="InterPro" id="IPR029760">
    <property type="entry name" value="GPX_CS"/>
</dbReference>
<comment type="caution">
    <text evidence="8">The sequence shown here is derived from an EMBL/GenBank/DDBJ whole genome shotgun (WGS) entry which is preliminary data.</text>
</comment>
<organism evidence="8 9">
    <name type="scientific">Liquorilactobacillus satsumensis DSM 16230 = JCM 12392</name>
    <dbReference type="NCBI Taxonomy" id="1423801"/>
    <lineage>
        <taxon>Bacteria</taxon>
        <taxon>Bacillati</taxon>
        <taxon>Bacillota</taxon>
        <taxon>Bacilli</taxon>
        <taxon>Lactobacillales</taxon>
        <taxon>Lactobacillaceae</taxon>
        <taxon>Liquorilactobacillus</taxon>
    </lineage>
</organism>
<accession>A0A0R1UZP5</accession>
<dbReference type="STRING" id="1423801.FD50_GL000628"/>
<evidence type="ECO:0000256" key="7">
    <source>
        <dbReference type="RuleBase" id="RU000499"/>
    </source>
</evidence>
<keyword evidence="3 7" id="KW-0575">Peroxidase</keyword>
<dbReference type="PROSITE" id="PS00460">
    <property type="entry name" value="GLUTATHIONE_PEROXID_1"/>
    <property type="match status" value="1"/>
</dbReference>
<feature type="active site" evidence="6">
    <location>
        <position position="35"/>
    </location>
</feature>
<dbReference type="InterPro" id="IPR036249">
    <property type="entry name" value="Thioredoxin-like_sf"/>
</dbReference>
<dbReference type="EMBL" id="AZFQ01000036">
    <property type="protein sequence ID" value="KRL98815.1"/>
    <property type="molecule type" value="Genomic_DNA"/>
</dbReference>
<reference evidence="8 9" key="1">
    <citation type="journal article" date="2015" name="Genome Announc.">
        <title>Expanding the biotechnology potential of lactobacilli through comparative genomics of 213 strains and associated genera.</title>
        <authorList>
            <person name="Sun Z."/>
            <person name="Harris H.M."/>
            <person name="McCann A."/>
            <person name="Guo C."/>
            <person name="Argimon S."/>
            <person name="Zhang W."/>
            <person name="Yang X."/>
            <person name="Jeffery I.B."/>
            <person name="Cooney J.C."/>
            <person name="Kagawa T.F."/>
            <person name="Liu W."/>
            <person name="Song Y."/>
            <person name="Salvetti E."/>
            <person name="Wrobel A."/>
            <person name="Rasinkangas P."/>
            <person name="Parkhill J."/>
            <person name="Rea M.C."/>
            <person name="O'Sullivan O."/>
            <person name="Ritari J."/>
            <person name="Douillard F.P."/>
            <person name="Paul Ross R."/>
            <person name="Yang R."/>
            <person name="Briner A.E."/>
            <person name="Felis G.E."/>
            <person name="de Vos W.M."/>
            <person name="Barrangou R."/>
            <person name="Klaenhammer T.R."/>
            <person name="Caufield P.W."/>
            <person name="Cui Y."/>
            <person name="Zhang H."/>
            <person name="O'Toole P.W."/>
        </authorList>
    </citation>
    <scope>NUCLEOTIDE SEQUENCE [LARGE SCALE GENOMIC DNA]</scope>
    <source>
        <strain evidence="8 9">DSM 16230</strain>
    </source>
</reference>
<dbReference type="RefSeq" id="WP_056960752.1">
    <property type="nucleotide sequence ID" value="NZ_AZFQ01000036.1"/>
</dbReference>
<dbReference type="PATRIC" id="fig|1423801.4.peg.637"/>
<dbReference type="PROSITE" id="PS00763">
    <property type="entry name" value="GLUTATHIONE_PEROXID_2"/>
    <property type="match status" value="1"/>
</dbReference>
<dbReference type="InterPro" id="IPR029759">
    <property type="entry name" value="GPX_AS"/>
</dbReference>
<dbReference type="AlphaFoldDB" id="A0A0R1UZP5"/>
<dbReference type="PANTHER" id="PTHR11592">
    <property type="entry name" value="GLUTATHIONE PEROXIDASE"/>
    <property type="match status" value="1"/>
</dbReference>
<comment type="catalytic activity">
    <reaction evidence="1">
        <text>2 glutathione + H2O2 = glutathione disulfide + 2 H2O</text>
        <dbReference type="Rhea" id="RHEA:16833"/>
        <dbReference type="ChEBI" id="CHEBI:15377"/>
        <dbReference type="ChEBI" id="CHEBI:16240"/>
        <dbReference type="ChEBI" id="CHEBI:57925"/>
        <dbReference type="ChEBI" id="CHEBI:58297"/>
        <dbReference type="EC" id="1.11.1.9"/>
    </reaction>
</comment>
<comment type="similarity">
    <text evidence="2 7">Belongs to the glutathione peroxidase family.</text>
</comment>